<dbReference type="STRING" id="489703.SAMN04488038_10129"/>
<dbReference type="Pfam" id="PF17131">
    <property type="entry name" value="LolA_like"/>
    <property type="match status" value="1"/>
</dbReference>
<dbReference type="OrthoDB" id="9803781at2"/>
<dbReference type="Gene3D" id="2.50.20.10">
    <property type="entry name" value="Lipoprotein localisation LolA/LolB/LppX"/>
    <property type="match status" value="1"/>
</dbReference>
<evidence type="ECO:0000313" key="3">
    <source>
        <dbReference type="EMBL" id="SEP63357.1"/>
    </source>
</evidence>
<gene>
    <name evidence="3" type="ORF">SAMN04488038_10129</name>
</gene>
<dbReference type="CDD" id="cd16329">
    <property type="entry name" value="LolA_like"/>
    <property type="match status" value="1"/>
</dbReference>
<reference evidence="3 4" key="1">
    <citation type="submission" date="2016-10" db="EMBL/GenBank/DDBJ databases">
        <authorList>
            <person name="de Groot N.N."/>
        </authorList>
    </citation>
    <scope>NUCLEOTIDE SEQUENCE [LARGE SCALE GENOMIC DNA]</scope>
    <source>
        <strain evidence="3 4">DSM 25927</strain>
    </source>
</reference>
<evidence type="ECO:0000256" key="1">
    <source>
        <dbReference type="SAM" id="SignalP"/>
    </source>
</evidence>
<evidence type="ECO:0000259" key="2">
    <source>
        <dbReference type="Pfam" id="PF17131"/>
    </source>
</evidence>
<evidence type="ECO:0000313" key="4">
    <source>
        <dbReference type="Proteomes" id="UP000199233"/>
    </source>
</evidence>
<feature type="domain" description="Uncharacterized protein TP-0789" evidence="2">
    <location>
        <begin position="75"/>
        <end position="257"/>
    </location>
</feature>
<name>A0A1H8ZGI2_9GAMM</name>
<keyword evidence="1" id="KW-0732">Signal</keyword>
<accession>A0A1H8ZGI2</accession>
<protein>
    <recommendedName>
        <fullName evidence="2">Uncharacterized protein TP-0789 domain-containing protein</fullName>
    </recommendedName>
</protein>
<feature type="signal peptide" evidence="1">
    <location>
        <begin position="1"/>
        <end position="21"/>
    </location>
</feature>
<proteinExistence type="predicted"/>
<dbReference type="AlphaFoldDB" id="A0A1H8ZGI2"/>
<dbReference type="EMBL" id="FOFS01000001">
    <property type="protein sequence ID" value="SEP63357.1"/>
    <property type="molecule type" value="Genomic_DNA"/>
</dbReference>
<dbReference type="InterPro" id="IPR033399">
    <property type="entry name" value="TP_0789-like"/>
</dbReference>
<dbReference type="RefSeq" id="WP_093281567.1">
    <property type="nucleotide sequence ID" value="NZ_FOFS01000001.1"/>
</dbReference>
<feature type="chain" id="PRO_5011594111" description="Uncharacterized protein TP-0789 domain-containing protein" evidence="1">
    <location>
        <begin position="22"/>
        <end position="263"/>
    </location>
</feature>
<keyword evidence="4" id="KW-1185">Reference proteome</keyword>
<sequence>MRTAVKLGARVALLLVPALSAAEAPTAQSVLQCMRANVPQTLQVKQVELSAVDGNGGSRQLRGRLYARRENELLQAMMRIESPADMNGAAYLLRQKDGAVRDEMYVYLPSLAKVRRINGAAMDGSLWGTDITYGDLRQITGAFAGSDARLEGSETLNQRSVYVLSVNPPAANDGSQIQQLRAWVDAKTCVALRVDFSDGKMVRRRLEVAPAELRQDGRFWYAGNAVMRDLQAGSQTQLKVLGVSADQDLLGRYFNPASFFVGG</sequence>
<dbReference type="Proteomes" id="UP000199233">
    <property type="component" value="Unassembled WGS sequence"/>
</dbReference>
<organism evidence="3 4">
    <name type="scientific">Solimonas aquatica</name>
    <dbReference type="NCBI Taxonomy" id="489703"/>
    <lineage>
        <taxon>Bacteria</taxon>
        <taxon>Pseudomonadati</taxon>
        <taxon>Pseudomonadota</taxon>
        <taxon>Gammaproteobacteria</taxon>
        <taxon>Nevskiales</taxon>
        <taxon>Nevskiaceae</taxon>
        <taxon>Solimonas</taxon>
    </lineage>
</organism>